<dbReference type="Proteomes" id="UP001396334">
    <property type="component" value="Unassembled WGS sequence"/>
</dbReference>
<proteinExistence type="predicted"/>
<feature type="region of interest" description="Disordered" evidence="1">
    <location>
        <begin position="117"/>
        <end position="136"/>
    </location>
</feature>
<protein>
    <submittedName>
        <fullName evidence="2">Uncharacterized protein</fullName>
    </submittedName>
</protein>
<name>A0ABR2TYS7_9ROSI</name>
<comment type="caution">
    <text evidence="2">The sequence shown here is derived from an EMBL/GenBank/DDBJ whole genome shotgun (WGS) entry which is preliminary data.</text>
</comment>
<evidence type="ECO:0000256" key="1">
    <source>
        <dbReference type="SAM" id="MobiDB-lite"/>
    </source>
</evidence>
<accession>A0ABR2TYS7</accession>
<keyword evidence="3" id="KW-1185">Reference proteome</keyword>
<sequence>MSKMGVVVAIVHTMNLAQNLFYAYVKVWHKFALVTMIRLPQINLPKFHVFPPIIREYNLSYDVATKNVPAKSINSPANVNVDATPIAVAKEEVLVEDVDKEENDSFSAEKSTTVNNVEKELIASKNGDATTEEPEM</sequence>
<dbReference type="EMBL" id="JBBPBN010000004">
    <property type="protein sequence ID" value="KAK9042610.1"/>
    <property type="molecule type" value="Genomic_DNA"/>
</dbReference>
<organism evidence="2 3">
    <name type="scientific">Hibiscus sabdariffa</name>
    <name type="common">roselle</name>
    <dbReference type="NCBI Taxonomy" id="183260"/>
    <lineage>
        <taxon>Eukaryota</taxon>
        <taxon>Viridiplantae</taxon>
        <taxon>Streptophyta</taxon>
        <taxon>Embryophyta</taxon>
        <taxon>Tracheophyta</taxon>
        <taxon>Spermatophyta</taxon>
        <taxon>Magnoliopsida</taxon>
        <taxon>eudicotyledons</taxon>
        <taxon>Gunneridae</taxon>
        <taxon>Pentapetalae</taxon>
        <taxon>rosids</taxon>
        <taxon>malvids</taxon>
        <taxon>Malvales</taxon>
        <taxon>Malvaceae</taxon>
        <taxon>Malvoideae</taxon>
        <taxon>Hibiscus</taxon>
    </lineage>
</organism>
<gene>
    <name evidence="2" type="ORF">V6N11_017677</name>
</gene>
<evidence type="ECO:0000313" key="2">
    <source>
        <dbReference type="EMBL" id="KAK9042610.1"/>
    </source>
</evidence>
<reference evidence="2 3" key="1">
    <citation type="journal article" date="2024" name="G3 (Bethesda)">
        <title>Genome assembly of Hibiscus sabdariffa L. provides insights into metabolisms of medicinal natural products.</title>
        <authorList>
            <person name="Kim T."/>
        </authorList>
    </citation>
    <scope>NUCLEOTIDE SEQUENCE [LARGE SCALE GENOMIC DNA]</scope>
    <source>
        <strain evidence="2">TK-2024</strain>
        <tissue evidence="2">Old leaves</tissue>
    </source>
</reference>
<evidence type="ECO:0000313" key="3">
    <source>
        <dbReference type="Proteomes" id="UP001396334"/>
    </source>
</evidence>